<dbReference type="InterPro" id="IPR000091">
    <property type="entry name" value="Huntingtin"/>
</dbReference>
<dbReference type="Pfam" id="PF12372">
    <property type="entry name" value="Htt_N-HEAT"/>
    <property type="match status" value="1"/>
</dbReference>
<feature type="compositionally biased region" description="Basic and acidic residues" evidence="7">
    <location>
        <begin position="978"/>
        <end position="988"/>
    </location>
</feature>
<keyword evidence="5" id="KW-0963">Cytoplasm</keyword>
<evidence type="ECO:0000256" key="3">
    <source>
        <dbReference type="ARBA" id="ARBA00004496"/>
    </source>
</evidence>
<name>A0ABP0FAV7_CLALP</name>
<dbReference type="Proteomes" id="UP001642483">
    <property type="component" value="Unassembled WGS sequence"/>
</dbReference>
<dbReference type="InterPro" id="IPR048413">
    <property type="entry name" value="Htt_C-HEAT_rpt"/>
</dbReference>
<dbReference type="InterPro" id="IPR048412">
    <property type="entry name" value="Htt_bridge"/>
</dbReference>
<dbReference type="SUPFAM" id="SSF48371">
    <property type="entry name" value="ARM repeat"/>
    <property type="match status" value="3"/>
</dbReference>
<comment type="similarity">
    <text evidence="4">Belongs to the huntingtin family.</text>
</comment>
<dbReference type="Pfam" id="PF20927">
    <property type="entry name" value="Htt_C-HEAT"/>
    <property type="match status" value="1"/>
</dbReference>
<feature type="region of interest" description="Disordered" evidence="7">
    <location>
        <begin position="340"/>
        <end position="376"/>
    </location>
</feature>
<protein>
    <recommendedName>
        <fullName evidence="10">Huntingtin</fullName>
    </recommendedName>
</protein>
<feature type="region of interest" description="Disordered" evidence="7">
    <location>
        <begin position="2351"/>
        <end position="2372"/>
    </location>
</feature>
<evidence type="ECO:0000313" key="9">
    <source>
        <dbReference type="Proteomes" id="UP001642483"/>
    </source>
</evidence>
<dbReference type="InterPro" id="IPR024613">
    <property type="entry name" value="Huntingtin_N_HEAT_rpt-2"/>
</dbReference>
<dbReference type="InterPro" id="IPR011989">
    <property type="entry name" value="ARM-like"/>
</dbReference>
<evidence type="ECO:0000256" key="6">
    <source>
        <dbReference type="ARBA" id="ARBA00023242"/>
    </source>
</evidence>
<keyword evidence="9" id="KW-1185">Reference proteome</keyword>
<comment type="function">
    <text evidence="1">May play a role in microtubule-mediated transport or vesicle function.</text>
</comment>
<evidence type="ECO:0000256" key="1">
    <source>
        <dbReference type="ARBA" id="ARBA00002907"/>
    </source>
</evidence>
<sequence>MEKVIKSVNALKFFYGGLLSEDKLQKESTLIPKERQLNCNVIAESLILTSVKNNNDFPGLLAVSIETLLQACSDESADVRLGAEECLNKVIKGLYDASISKILVELYKEIKKNSQARSLRGALTRFSDLCFNIRPAKCRPYILNLLPCLARISQRDEDIVQECLTPSIAKIFGNLGTFASESEVQGLIASFLKNTSHQSVTMRRTASSCLFSIVVNSRKLVLVIGPMIRSVLDILCQRCDDRNTILGCLQTFRTIIPLLFEPPCRADQDFKILLITVFEASLHYLCNVDHTIVTSALELLEQLLKSFMFDISHLLLSSTSFREPTFAVAIDSAHEISAENSSSLSTNGDNHELTSISRDVDNENTSSTDKTTETLITSNTNSAAPQLLSSKDLYTPKTESSRNLDVVPIAIVARLLCQRFLLTEEESHILPDSKVRVSLKNLALNCLSLVVNMQPIVLCLKLHPTFVEDNAAVLSDVLLYRKHSDPKLKGASLMVAASFIDTVLHLSRTSAEDWWKEMTAYYSENNFGALPNIQSLTGMLTQALEDESSVCVRQACSAITVCFSTLCASTYNNLGLSLLLSLLRLKQNSYWLVKVDLLEILASVNFRQIAYLEQSQTNNDFLIKKNSFQEDALKYALHCLSEDDYRIRKAASEMVVTIVTSYTSCKNLNVDIVSLEAFMRCRDELGLLLGNWDDESSQSSSKQSDLAADKSLLRTHRGLVCTEAVTSYEESLSFLICRVSTLLTRSASKHLTYGCILSLKTLSLKYQPCDYPNAWGCHFIQSGYSNQERLRSESNISNTSNSSNVSFQRNGESSETLQFGGVLSFIMGLLKSTWLPLDIAAHCNTLILVGNLLAGSASHGFQSLGPVNADQTSKSKATSSSAAPWTCIHDLMIQSYASDLYTHLIKLLSVVHHIISDVIPAPPNKIVLPNLTPNANIPSPMKRKEKAKDNNESSKSSPSSMRKILPTSPMPKSGQNKEPQDSDKEKSTKKSLGTFHHSRVYMKLHEMLVGAYKNYKGGLDFGDDDKFCMFVRVVLDVISQLLELASFQDVGPHTEEILGYLKSTFVIEPTLTVLCVQQLLKALFGTNLVSQLESDKDAKLNKSPLTQGPSFVGQDFKSTFSHQIFHHPLNHLTMAIANSSFHYSHQSDVASESEGWFGSIKKKVEQKLNQTTKTSKGNKSSIQNHIRLFESLVIKSLKLYTVTSSVEFQRHVLNLLAQLVQLRVNYCMLDSDQVFINFIIKQFESIESGMIRGSEELIPHVFFFLVLLSYERYNSKTIIAMPKIIQLCDGLMASGRGAASHVIPALEPIVHDLFVVRGTSKQDLQEMTTQREVVQMMMLKLIQYPQVFEMITTILQHSRRDNAERWKQVSRQVSDILLPMMDKLQVEVTGQKDISILHSLFETLSPTSLRPMDLILQIMLSFPLVVPSVEYLHRWLAKVLILMRVLICHYKEQDILQCLSRLSLNVDSFSTPVFSRLFGHKQQPAFETNGHVNDETTLENSSENVLAVFFHQMLGAISSDLVNKISDPKSKCNEKCQMFLCQEIAELLLNLTYMHRSGAFKAFTTASYFLTCIQNQSQFYTSQDMMKVFLKLQRTNPIVSIIWVEYLTHLSYVEVPLWSVLTGKSCDNLSLTTVNRQIVSRGSVILLADFVCQHMQQSALMSWLLNNHIHDVVSLLDEPPVQDFISLVLKGPQCSIFVEAVSNYCRNQTFMKSNFIQKVLRCLSMANDNCTGARLMLLVSPHFVFSPIISLVQSCDQLACDDVESLLILDRENVFSQVSMDQLNVLLSNFESDFRQQRFGRLYNLLLRLKSHVTEENIEIETSNNQPHVDGLLVYPDKSWFIEMELSCCKASQWSPECAKVLACLDYDDVLMVMKHEDFALPFLTTCISCGISEVLSTTTEALQYSKILASPIMKASVDVLQTHLHNTLTKVKHNSCFDGEVAAECNENFISLGRDDSFKKNVFNLCKCLVKCFQTSSVLPTLYRLPEQAYFSCLRLAVLSCEVILWQLASGEVPRLGHITASLEMLQQILKVNEIFEILNQNCNSAWTICIVQTIHTLLQSYVGELPLSQPYLPESRGSDDLAWKKTTTSCVRLAQMLNLVRTGQNFNYETIPSCLLGPLYNIIIQLSTMTMLNSYVRIPHLLWKYGWEPPPNNDNPTEFPDVPADYLQEKEILNEFISIINHIGWTNRTQFEETWASLLGVLVSQPVDASADTNSVNEESLELSCLAIRGLTSLVINCALQPSGGKPAVSQYKTYHRNQALKLGHTRLGRQLNRVREIVHEELQAIIGSKNHLHTHDSYQNQSLRNCERSLQEWLACNTERILTSSLKYGLGQYSIRSFFELHGITPGKDESEYSSDGDTQTIQSSEYDNSFVNDDSEGSDMFESANLSTTVMPGTPRSPIRVQDGVDVHSCVQFLLDLYTQWFRTAAQASTAQGTPPVVMARPLLCECVRSLLLISDLFIERQQFEWMFSTLVVLHGSQPPDDDIMLQYIVVSMCKAGAVQGMGKTVVENVMPVLTLGLASSLVSCQVFSLYGALYCLECYPSRHIRPVVDILVEYVPTNFVAVSTCPALYNEEYVVVLASTAYYLIERCQDVILPEFTSVIIQASVLMLSSQDTTNTPPRIYHCVAQGLERLVLAFSLSSVECESVLKASADQLQLNPILSRATAACGLMLTCMYCGRMRVSGQNDVLNPNDGPQEQEDAIETRLLAMERISLLFERIKKGYAKDARIMARVLPRVLDDFFPAQDVMNKVIAEFISTLQPFPDLIAQVVHQVFQTLHSRDQSPLVQEWVMLSLSNVIQRTPLSTAVWCLTCLFVSASTNHWINSLLPLVVSRMNRPDEKRDWTCFCKAALDFYTYQLSEELDRRSFHSVFSSSANEGAYNILLDCIRKVDGDQGILQ</sequence>
<keyword evidence="6" id="KW-0539">Nucleus</keyword>
<organism evidence="8 9">
    <name type="scientific">Clavelina lepadiformis</name>
    <name type="common">Light-bulb sea squirt</name>
    <name type="synonym">Ascidia lepadiformis</name>
    <dbReference type="NCBI Taxonomy" id="159417"/>
    <lineage>
        <taxon>Eukaryota</taxon>
        <taxon>Metazoa</taxon>
        <taxon>Chordata</taxon>
        <taxon>Tunicata</taxon>
        <taxon>Ascidiacea</taxon>
        <taxon>Aplousobranchia</taxon>
        <taxon>Clavelinidae</taxon>
        <taxon>Clavelina</taxon>
    </lineage>
</organism>
<proteinExistence type="inferred from homology"/>
<comment type="subcellular location">
    <subcellularLocation>
        <location evidence="3">Cytoplasm</location>
    </subcellularLocation>
    <subcellularLocation>
        <location evidence="2">Nucleus</location>
    </subcellularLocation>
</comment>
<evidence type="ECO:0000256" key="2">
    <source>
        <dbReference type="ARBA" id="ARBA00004123"/>
    </source>
</evidence>
<dbReference type="InterPro" id="IPR016024">
    <property type="entry name" value="ARM-type_fold"/>
</dbReference>
<dbReference type="Gene3D" id="1.25.10.10">
    <property type="entry name" value="Leucine-rich Repeat Variant"/>
    <property type="match status" value="2"/>
</dbReference>
<accession>A0ABP0FAV7</accession>
<evidence type="ECO:0000256" key="4">
    <source>
        <dbReference type="ARBA" id="ARBA00007153"/>
    </source>
</evidence>
<evidence type="ECO:0000256" key="5">
    <source>
        <dbReference type="ARBA" id="ARBA00022490"/>
    </source>
</evidence>
<evidence type="ECO:0000256" key="7">
    <source>
        <dbReference type="SAM" id="MobiDB-lite"/>
    </source>
</evidence>
<feature type="compositionally biased region" description="Polar residues" evidence="7">
    <location>
        <begin position="2357"/>
        <end position="2372"/>
    </location>
</feature>
<dbReference type="PANTHER" id="PTHR10170:SF10">
    <property type="entry name" value="HUNTINGTIN"/>
    <property type="match status" value="1"/>
</dbReference>
<dbReference type="Pfam" id="PF20925">
    <property type="entry name" value="Htt_bridge"/>
    <property type="match status" value="1"/>
</dbReference>
<evidence type="ECO:0008006" key="10">
    <source>
        <dbReference type="Google" id="ProtNLM"/>
    </source>
</evidence>
<comment type="caution">
    <text evidence="8">The sequence shown here is derived from an EMBL/GenBank/DDBJ whole genome shotgun (WGS) entry which is preliminary data.</text>
</comment>
<dbReference type="Pfam" id="PF20926">
    <property type="entry name" value="Htt_N-HEAT_1"/>
    <property type="match status" value="1"/>
</dbReference>
<dbReference type="InterPro" id="IPR028426">
    <property type="entry name" value="Huntingtin_fam"/>
</dbReference>
<dbReference type="PANTHER" id="PTHR10170">
    <property type="entry name" value="HUNTINGTON DISEASE PROTEIN"/>
    <property type="match status" value="1"/>
</dbReference>
<dbReference type="InterPro" id="IPR048411">
    <property type="entry name" value="Htt_N_HEAT_rpt-1"/>
</dbReference>
<evidence type="ECO:0000313" key="8">
    <source>
        <dbReference type="EMBL" id="CAK8675589.1"/>
    </source>
</evidence>
<gene>
    <name evidence="8" type="ORF">CVLEPA_LOCUS5151</name>
</gene>
<feature type="region of interest" description="Disordered" evidence="7">
    <location>
        <begin position="929"/>
        <end position="990"/>
    </location>
</feature>
<reference evidence="8 9" key="1">
    <citation type="submission" date="2024-02" db="EMBL/GenBank/DDBJ databases">
        <authorList>
            <person name="Daric V."/>
            <person name="Darras S."/>
        </authorList>
    </citation>
    <scope>NUCLEOTIDE SEQUENCE [LARGE SCALE GENOMIC DNA]</scope>
</reference>
<dbReference type="EMBL" id="CAWYQH010000024">
    <property type="protein sequence ID" value="CAK8675589.1"/>
    <property type="molecule type" value="Genomic_DNA"/>
</dbReference>
<dbReference type="PRINTS" id="PR00375">
    <property type="entry name" value="HUNTINGTIN"/>
</dbReference>